<reference evidence="10" key="1">
    <citation type="journal article" date="2020" name="mSystems">
        <title>Genome- and Community-Level Interaction Insights into Carbon Utilization and Element Cycling Functions of Hydrothermarchaeota in Hydrothermal Sediment.</title>
        <authorList>
            <person name="Zhou Z."/>
            <person name="Liu Y."/>
            <person name="Xu W."/>
            <person name="Pan J."/>
            <person name="Luo Z.H."/>
            <person name="Li M."/>
        </authorList>
    </citation>
    <scope>NUCLEOTIDE SEQUENCE [LARGE SCALE GENOMIC DNA]</scope>
    <source>
        <strain evidence="10">SpSt-374</strain>
    </source>
</reference>
<evidence type="ECO:0000256" key="7">
    <source>
        <dbReference type="ARBA" id="ARBA00023078"/>
    </source>
</evidence>
<evidence type="ECO:0000313" key="10">
    <source>
        <dbReference type="EMBL" id="HGG01228.1"/>
    </source>
</evidence>
<proteinExistence type="inferred from homology"/>
<name>A0A7C3ZWK2_9CYAN</name>
<evidence type="ECO:0000256" key="2">
    <source>
        <dbReference type="ARBA" id="ARBA00006458"/>
    </source>
</evidence>
<organism evidence="10">
    <name type="scientific">Planktothricoides sp. SpSt-374</name>
    <dbReference type="NCBI Taxonomy" id="2282167"/>
    <lineage>
        <taxon>Bacteria</taxon>
        <taxon>Bacillati</taxon>
        <taxon>Cyanobacteriota</taxon>
        <taxon>Cyanophyceae</taxon>
        <taxon>Oscillatoriophycideae</taxon>
        <taxon>Oscillatoriales</taxon>
        <taxon>Oscillatoriaceae</taxon>
        <taxon>Planktothricoides</taxon>
    </lineage>
</organism>
<dbReference type="HAMAP" id="MF_00474">
    <property type="entry name" value="PSI_PsaK"/>
    <property type="match status" value="1"/>
</dbReference>
<comment type="similarity">
    <text evidence="2 9">Belongs to the PsaG/PsaK family.</text>
</comment>
<gene>
    <name evidence="9 10" type="primary">psaK</name>
    <name evidence="10" type="ORF">ENR15_11415</name>
</gene>
<keyword evidence="3 9" id="KW-0602">Photosynthesis</keyword>
<keyword evidence="4 9" id="KW-0812">Transmembrane</keyword>
<dbReference type="InterPro" id="IPR035982">
    <property type="entry name" value="PSI_centre_PsaK_sf"/>
</dbReference>
<protein>
    <recommendedName>
        <fullName evidence="9">Photosystem I reaction center subunit PsaK</fullName>
    </recommendedName>
    <alternativeName>
        <fullName evidence="9">Photosystem I subunit X</fullName>
    </alternativeName>
</protein>
<keyword evidence="6 9" id="KW-1133">Transmembrane helix</keyword>
<dbReference type="EMBL" id="DSPX01000117">
    <property type="protein sequence ID" value="HGG01228.1"/>
    <property type="molecule type" value="Genomic_DNA"/>
</dbReference>
<dbReference type="SUPFAM" id="SSF81563">
    <property type="entry name" value="Photosystem I reaction center subunit X, PsaK"/>
    <property type="match status" value="1"/>
</dbReference>
<dbReference type="InterPro" id="IPR000549">
    <property type="entry name" value="PSI_PsaG/PsaK"/>
</dbReference>
<evidence type="ECO:0000256" key="4">
    <source>
        <dbReference type="ARBA" id="ARBA00022692"/>
    </source>
</evidence>
<dbReference type="NCBIfam" id="TIGR03049">
    <property type="entry name" value="PS_I_psaK"/>
    <property type="match status" value="1"/>
</dbReference>
<feature type="transmembrane region" description="Helical" evidence="9">
    <location>
        <begin position="20"/>
        <end position="39"/>
    </location>
</feature>
<sequence>MLYSTVLAAVPTTLAWDPKVAAVMIVCNIIAIAFGKFTIKYPSAGPAMPSASLFGGFGLPAVIGTTCFGHILGAGVILGLANLGAL</sequence>
<dbReference type="InterPro" id="IPR037101">
    <property type="entry name" value="PSI_PsaK_bact"/>
</dbReference>
<comment type="subcellular location">
    <subcellularLocation>
        <location evidence="9">Cellular thylakoid membrane</location>
        <topology evidence="9">Multi-pass membrane protein</topology>
    </subcellularLocation>
    <subcellularLocation>
        <location evidence="1">Membrane</location>
        <topology evidence="1">Multi-pass membrane protein</topology>
    </subcellularLocation>
</comment>
<dbReference type="Gene3D" id="1.20.860.20">
    <property type="entry name" value="Photosystem I PsaK, reaction centre"/>
    <property type="match status" value="1"/>
</dbReference>
<evidence type="ECO:0000256" key="6">
    <source>
        <dbReference type="ARBA" id="ARBA00022989"/>
    </source>
</evidence>
<dbReference type="AlphaFoldDB" id="A0A7C3ZWK2"/>
<keyword evidence="7 9" id="KW-0793">Thylakoid</keyword>
<dbReference type="Pfam" id="PF01241">
    <property type="entry name" value="PSI_PSAK"/>
    <property type="match status" value="1"/>
</dbReference>
<accession>A0A7C3ZWK2</accession>
<keyword evidence="5 9" id="KW-0603">Photosystem I</keyword>
<feature type="transmembrane region" description="Helical" evidence="9">
    <location>
        <begin position="51"/>
        <end position="81"/>
    </location>
</feature>
<evidence type="ECO:0000256" key="8">
    <source>
        <dbReference type="ARBA" id="ARBA00023136"/>
    </source>
</evidence>
<dbReference type="GO" id="GO:0031676">
    <property type="term" value="C:plasma membrane-derived thylakoid membrane"/>
    <property type="evidence" value="ECO:0007669"/>
    <property type="project" value="UniProtKB-SubCell"/>
</dbReference>
<evidence type="ECO:0000256" key="1">
    <source>
        <dbReference type="ARBA" id="ARBA00004141"/>
    </source>
</evidence>
<evidence type="ECO:0000256" key="5">
    <source>
        <dbReference type="ARBA" id="ARBA00022836"/>
    </source>
</evidence>
<dbReference type="GO" id="GO:0015979">
    <property type="term" value="P:photosynthesis"/>
    <property type="evidence" value="ECO:0007669"/>
    <property type="project" value="UniProtKB-UniRule"/>
</dbReference>
<dbReference type="InterPro" id="IPR017492">
    <property type="entry name" value="PSI_PsaK"/>
</dbReference>
<comment type="caution">
    <text evidence="10">The sequence shown here is derived from an EMBL/GenBank/DDBJ whole genome shotgun (WGS) entry which is preliminary data.</text>
</comment>
<keyword evidence="8 9" id="KW-0472">Membrane</keyword>
<dbReference type="GO" id="GO:0009522">
    <property type="term" value="C:photosystem I"/>
    <property type="evidence" value="ECO:0007669"/>
    <property type="project" value="UniProtKB-KW"/>
</dbReference>
<evidence type="ECO:0000256" key="3">
    <source>
        <dbReference type="ARBA" id="ARBA00022531"/>
    </source>
</evidence>
<evidence type="ECO:0000256" key="9">
    <source>
        <dbReference type="HAMAP-Rule" id="MF_00474"/>
    </source>
</evidence>